<dbReference type="EMBL" id="CR382124">
    <property type="protein sequence ID" value="CAH00435.1"/>
    <property type="molecule type" value="Genomic_DNA"/>
</dbReference>
<evidence type="ECO:0000313" key="3">
    <source>
        <dbReference type="Proteomes" id="UP000000598"/>
    </source>
</evidence>
<dbReference type="GO" id="GO:1990189">
    <property type="term" value="F:protein N-terminal-serine acetyltransferase activity"/>
    <property type="evidence" value="ECO:0007669"/>
    <property type="project" value="TreeGrafter"/>
</dbReference>
<dbReference type="AlphaFoldDB" id="Q6CRV0"/>
<protein>
    <submittedName>
        <fullName evidence="2">KLLA0D06215p</fullName>
    </submittedName>
</protein>
<dbReference type="SUPFAM" id="SSF55729">
    <property type="entry name" value="Acyl-CoA N-acyltransferases (Nat)"/>
    <property type="match status" value="1"/>
</dbReference>
<dbReference type="GO" id="GO:0008999">
    <property type="term" value="F:protein-N-terminal-alanine acetyltransferase activity"/>
    <property type="evidence" value="ECO:0007669"/>
    <property type="project" value="TreeGrafter"/>
</dbReference>
<dbReference type="RefSeq" id="XP_453339.1">
    <property type="nucleotide sequence ID" value="XM_453339.1"/>
</dbReference>
<dbReference type="InterPro" id="IPR051908">
    <property type="entry name" value="Ribosomal_N-acetyltransferase"/>
</dbReference>
<dbReference type="Proteomes" id="UP000000598">
    <property type="component" value="Chromosome D"/>
</dbReference>
<dbReference type="OMA" id="FGAPMQR"/>
<dbReference type="Gene3D" id="3.40.630.30">
    <property type="match status" value="1"/>
</dbReference>
<dbReference type="FunCoup" id="Q6CRV0">
    <property type="interactions" value="747"/>
</dbReference>
<dbReference type="eggNOG" id="ENOG502RYBC">
    <property type="taxonomic scope" value="Eukaryota"/>
</dbReference>
<dbReference type="FunFam" id="3.40.630.30:FF:000047">
    <property type="entry name" value="Acetyltransferase, GNAT family"/>
    <property type="match status" value="1"/>
</dbReference>
<dbReference type="Pfam" id="PF13302">
    <property type="entry name" value="Acetyltransf_3"/>
    <property type="match status" value="1"/>
</dbReference>
<evidence type="ECO:0000259" key="1">
    <source>
        <dbReference type="PROSITE" id="PS51186"/>
    </source>
</evidence>
<feature type="domain" description="N-acetyltransferase" evidence="1">
    <location>
        <begin position="40"/>
        <end position="192"/>
    </location>
</feature>
<dbReference type="InterPro" id="IPR016181">
    <property type="entry name" value="Acyl_CoA_acyltransferase"/>
</dbReference>
<organism evidence="2 3">
    <name type="scientific">Kluyveromyces lactis (strain ATCC 8585 / CBS 2359 / DSM 70799 / NBRC 1267 / NRRL Y-1140 / WM37)</name>
    <name type="common">Yeast</name>
    <name type="synonym">Candida sphaerica</name>
    <dbReference type="NCBI Taxonomy" id="284590"/>
    <lineage>
        <taxon>Eukaryota</taxon>
        <taxon>Fungi</taxon>
        <taxon>Dikarya</taxon>
        <taxon>Ascomycota</taxon>
        <taxon>Saccharomycotina</taxon>
        <taxon>Saccharomycetes</taxon>
        <taxon>Saccharomycetales</taxon>
        <taxon>Saccharomycetaceae</taxon>
        <taxon>Kluyveromyces</taxon>
    </lineage>
</organism>
<sequence length="236" mass="27323">MSVLLNQFEQPVGKPIYDWTVRKLPEDIVVHGEHCLVESLDVNKHAEDLFKAYNASPDSIWTYLPSEPRRTFSELKGYLEGLAKLPLSKTYAIINKKTGKAVGTFSLIRTDINNGVIEVGFVLFSKDMQRTLISTEAHYLLMNYVFEDLGYRRYEWKCDSLNKPSGNAAQRLGFKFEGTFRNAMIYKQRTRDTCWFSIIDEEWAVARTAFKNWLSKNNFDQAGKQLESLLEIRSRL</sequence>
<accession>Q6CRV0</accession>
<dbReference type="HOGENOM" id="CLU_013985_1_2_1"/>
<gene>
    <name evidence="2" type="ORF">KLLA0_D06215g</name>
</gene>
<dbReference type="InterPro" id="IPR000182">
    <property type="entry name" value="GNAT_dom"/>
</dbReference>
<dbReference type="KEGG" id="kla:KLLA0_D06215g"/>
<dbReference type="PANTHER" id="PTHR43441:SF2">
    <property type="entry name" value="FAMILY ACETYLTRANSFERASE, PUTATIVE (AFU_ORTHOLOGUE AFUA_7G00850)-RELATED"/>
    <property type="match status" value="1"/>
</dbReference>
<dbReference type="GeneID" id="2892886"/>
<proteinExistence type="predicted"/>
<dbReference type="PROSITE" id="PS51186">
    <property type="entry name" value="GNAT"/>
    <property type="match status" value="1"/>
</dbReference>
<evidence type="ECO:0000313" key="2">
    <source>
        <dbReference type="EMBL" id="CAH00435.1"/>
    </source>
</evidence>
<dbReference type="PaxDb" id="284590-Q6CRV0"/>
<keyword evidence="3" id="KW-1185">Reference proteome</keyword>
<reference evidence="2 3" key="1">
    <citation type="journal article" date="2004" name="Nature">
        <title>Genome evolution in yeasts.</title>
        <authorList>
            <consortium name="Genolevures"/>
            <person name="Dujon B."/>
            <person name="Sherman D."/>
            <person name="Fischer G."/>
            <person name="Durrens P."/>
            <person name="Casaregola S."/>
            <person name="Lafontaine I."/>
            <person name="de Montigny J."/>
            <person name="Marck C."/>
            <person name="Neuveglise C."/>
            <person name="Talla E."/>
            <person name="Goffard N."/>
            <person name="Frangeul L."/>
            <person name="Aigle M."/>
            <person name="Anthouard V."/>
            <person name="Babour A."/>
            <person name="Barbe V."/>
            <person name="Barnay S."/>
            <person name="Blanchin S."/>
            <person name="Beckerich J.M."/>
            <person name="Beyne E."/>
            <person name="Bleykasten C."/>
            <person name="Boisrame A."/>
            <person name="Boyer J."/>
            <person name="Cattolico L."/>
            <person name="Confanioleri F."/>
            <person name="de Daruvar A."/>
            <person name="Despons L."/>
            <person name="Fabre E."/>
            <person name="Fairhead C."/>
            <person name="Ferry-Dumazet H."/>
            <person name="Groppi A."/>
            <person name="Hantraye F."/>
            <person name="Hennequin C."/>
            <person name="Jauniaux N."/>
            <person name="Joyet P."/>
            <person name="Kachouri R."/>
            <person name="Kerrest A."/>
            <person name="Koszul R."/>
            <person name="Lemaire M."/>
            <person name="Lesur I."/>
            <person name="Ma L."/>
            <person name="Muller H."/>
            <person name="Nicaud J.M."/>
            <person name="Nikolski M."/>
            <person name="Oztas S."/>
            <person name="Ozier-Kalogeropoulos O."/>
            <person name="Pellenz S."/>
            <person name="Potier S."/>
            <person name="Richard G.F."/>
            <person name="Straub M.L."/>
            <person name="Suleau A."/>
            <person name="Swennene D."/>
            <person name="Tekaia F."/>
            <person name="Wesolowski-Louvel M."/>
            <person name="Westhof E."/>
            <person name="Wirth B."/>
            <person name="Zeniou-Meyer M."/>
            <person name="Zivanovic I."/>
            <person name="Bolotin-Fukuhara M."/>
            <person name="Thierry A."/>
            <person name="Bouchier C."/>
            <person name="Caudron B."/>
            <person name="Scarpelli C."/>
            <person name="Gaillardin C."/>
            <person name="Weissenbach J."/>
            <person name="Wincker P."/>
            <person name="Souciet J.L."/>
        </authorList>
    </citation>
    <scope>NUCLEOTIDE SEQUENCE [LARGE SCALE GENOMIC DNA]</scope>
    <source>
        <strain evidence="3">ATCC 8585 / CBS 2359 / DSM 70799 / NBRC 1267 / NRRL Y-1140 / WM37</strain>
    </source>
</reference>
<dbReference type="InParanoid" id="Q6CRV0"/>
<dbReference type="PANTHER" id="PTHR43441">
    <property type="entry name" value="RIBOSOMAL-PROTEIN-SERINE ACETYLTRANSFERASE"/>
    <property type="match status" value="1"/>
</dbReference>
<name>Q6CRV0_KLULA</name>